<dbReference type="Pfam" id="PF01612">
    <property type="entry name" value="DNA_pol_A_exo1"/>
    <property type="match status" value="1"/>
</dbReference>
<comment type="caution">
    <text evidence="4">The sequence shown here is derived from an EMBL/GenBank/DDBJ whole genome shotgun (WGS) entry which is preliminary data.</text>
</comment>
<protein>
    <recommendedName>
        <fullName evidence="6">3'-5' exonuclease domain-containing protein</fullName>
    </recommendedName>
</protein>
<dbReference type="PANTHER" id="PTHR47765">
    <property type="entry name" value="3'-5' EXONUCLEASE DOMAIN-CONTAINING PROTEIN"/>
    <property type="match status" value="1"/>
</dbReference>
<evidence type="ECO:0000256" key="1">
    <source>
        <dbReference type="SAM" id="MobiDB-lite"/>
    </source>
</evidence>
<dbReference type="InterPro" id="IPR002782">
    <property type="entry name" value="Mut7-C_RNAse_dom"/>
</dbReference>
<dbReference type="SUPFAM" id="SSF53098">
    <property type="entry name" value="Ribonuclease H-like"/>
    <property type="match status" value="1"/>
</dbReference>
<evidence type="ECO:0000313" key="4">
    <source>
        <dbReference type="EMBL" id="KAK3087840.1"/>
    </source>
</evidence>
<dbReference type="InterPro" id="IPR012337">
    <property type="entry name" value="RNaseH-like_sf"/>
</dbReference>
<proteinExistence type="predicted"/>
<reference evidence="4" key="1">
    <citation type="submission" date="2019-08" db="EMBL/GenBank/DDBJ databases">
        <title>The improved chromosome-level genome for the pearl oyster Pinctada fucata martensii using PacBio sequencing and Hi-C.</title>
        <authorList>
            <person name="Zheng Z."/>
        </authorList>
    </citation>
    <scope>NUCLEOTIDE SEQUENCE</scope>
    <source>
        <strain evidence="4">ZZ-2019</strain>
        <tissue evidence="4">Adductor muscle</tissue>
    </source>
</reference>
<feature type="domain" description="Mut7-C RNAse" evidence="3">
    <location>
        <begin position="755"/>
        <end position="858"/>
    </location>
</feature>
<organism evidence="4 5">
    <name type="scientific">Pinctada imbricata</name>
    <name type="common">Atlantic pearl-oyster</name>
    <name type="synonym">Pinctada martensii</name>
    <dbReference type="NCBI Taxonomy" id="66713"/>
    <lineage>
        <taxon>Eukaryota</taxon>
        <taxon>Metazoa</taxon>
        <taxon>Spiralia</taxon>
        <taxon>Lophotrochozoa</taxon>
        <taxon>Mollusca</taxon>
        <taxon>Bivalvia</taxon>
        <taxon>Autobranchia</taxon>
        <taxon>Pteriomorphia</taxon>
        <taxon>Pterioida</taxon>
        <taxon>Pterioidea</taxon>
        <taxon>Pteriidae</taxon>
        <taxon>Pinctada</taxon>
    </lineage>
</organism>
<accession>A0AA89BUG7</accession>
<feature type="domain" description="3'-5' exonuclease" evidence="2">
    <location>
        <begin position="476"/>
        <end position="682"/>
    </location>
</feature>
<dbReference type="EMBL" id="VSWD01000011">
    <property type="protein sequence ID" value="KAK3087840.1"/>
    <property type="molecule type" value="Genomic_DNA"/>
</dbReference>
<evidence type="ECO:0000313" key="5">
    <source>
        <dbReference type="Proteomes" id="UP001186944"/>
    </source>
</evidence>
<feature type="compositionally biased region" description="Polar residues" evidence="1">
    <location>
        <begin position="22"/>
        <end position="44"/>
    </location>
</feature>
<dbReference type="GO" id="GO:0006139">
    <property type="term" value="P:nucleobase-containing compound metabolic process"/>
    <property type="evidence" value="ECO:0007669"/>
    <property type="project" value="InterPro"/>
</dbReference>
<dbReference type="InterPro" id="IPR036397">
    <property type="entry name" value="RNaseH_sf"/>
</dbReference>
<name>A0AA89BUG7_PINIB</name>
<dbReference type="AlphaFoldDB" id="A0AA89BUG7"/>
<feature type="compositionally biased region" description="Low complexity" evidence="1">
    <location>
        <begin position="45"/>
        <end position="79"/>
    </location>
</feature>
<feature type="compositionally biased region" description="Acidic residues" evidence="1">
    <location>
        <begin position="1"/>
        <end position="14"/>
    </location>
</feature>
<dbReference type="GO" id="GO:0008408">
    <property type="term" value="F:3'-5' exonuclease activity"/>
    <property type="evidence" value="ECO:0007669"/>
    <property type="project" value="InterPro"/>
</dbReference>
<evidence type="ECO:0000259" key="3">
    <source>
        <dbReference type="Pfam" id="PF01927"/>
    </source>
</evidence>
<feature type="region of interest" description="Disordered" evidence="1">
    <location>
        <begin position="1"/>
        <end position="91"/>
    </location>
</feature>
<keyword evidence="5" id="KW-1185">Reference proteome</keyword>
<gene>
    <name evidence="4" type="ORF">FSP39_011359</name>
</gene>
<evidence type="ECO:0008006" key="6">
    <source>
        <dbReference type="Google" id="ProtNLM"/>
    </source>
</evidence>
<dbReference type="Gene3D" id="3.30.420.10">
    <property type="entry name" value="Ribonuclease H-like superfamily/Ribonuclease H"/>
    <property type="match status" value="1"/>
</dbReference>
<dbReference type="PANTHER" id="PTHR47765:SF2">
    <property type="entry name" value="EXONUCLEASE MUT-7 HOMOLOG"/>
    <property type="match status" value="1"/>
</dbReference>
<sequence>MYDDNLSDEFDDLDLEFHGESAQASNASSHIEPTIWTTSGGNSWSTIAESSRTSAESSQTSANSSWTPSAKKSSHQSQAQKKKKPQASSQTSVQSWADKFLQKTVELDEVQAKRKLDTLDAMWFDSSTKDKSKVATLLKQYFAQEPNPFALVIYLIEKSRDFHVGKTTTFAYSIMREFNLWCKKQNYSADQLEQLLSRDTKLRALEMCTRYHTTMYNLVLQTYCLRHPGNNYMLPVIQRYLSKKKYKEAAVCAGGLGLQDHFDIREIALPLVLQDKVNLIETYVQGNPVQQKLLVQLLDGMCDKNSKLDDFLSSVDVPNIKRDKLQRKTLSKLAARLMKLYDISSEHCPNINNARAYGALKYLLYKRFIEGGMGSGSWEEMVMNAIGDKEDLQDQLIEQLMCYNEVAEAVRWTNIYNIPDDRLPPQIAEERRRTAQAPQVSHPTVDEEDWDADTISEADINAMYYQLKLPISEIEMVDSKEGYHKCLHTLSQPYTIVGIDSEWRPSFGTTQQRVGLMQFAVMDHIFLLDIPQLMTVLSPDDWRGLATEVFCNRAVLKLGYGLDSDLKMLVKTLSCLKESLLGMCRTVDLEKLAQKVIDKVINFLPDNSDEEEMKDDDDSGVNITFTKPPDRGLSELVKQCLGKPLNKAEQMSDWERRPLRQPQIIYAALDAYVLIEVYQVLTDTARRERMNIDLEPPLSMKWCKDSKKDKQKMKAKGIPGQKQAAKQLKKQSLPVSRPEVTPLGQRSEIAPGDLRVVVDSMLQGLGRHLRSCGVDVHILDNHQDHYATIEICHKEHRIVLTKGSPFQMIRAHVGEEMCYHVEAVNVREQVLEVLSHFGVKVTQKDIFSRCQVCNGDIALYLIHAKKRSSFSNNSER</sequence>
<dbReference type="GO" id="GO:0003676">
    <property type="term" value="F:nucleic acid binding"/>
    <property type="evidence" value="ECO:0007669"/>
    <property type="project" value="InterPro"/>
</dbReference>
<evidence type="ECO:0000259" key="2">
    <source>
        <dbReference type="Pfam" id="PF01612"/>
    </source>
</evidence>
<dbReference type="Proteomes" id="UP001186944">
    <property type="component" value="Unassembled WGS sequence"/>
</dbReference>
<dbReference type="InterPro" id="IPR002562">
    <property type="entry name" value="3'-5'_exonuclease_dom"/>
</dbReference>
<dbReference type="InterPro" id="IPR052408">
    <property type="entry name" value="Exonuclease_MUT-7-like"/>
</dbReference>
<dbReference type="Pfam" id="PF01927">
    <property type="entry name" value="Mut7-C"/>
    <property type="match status" value="1"/>
</dbReference>